<feature type="transmembrane region" description="Helical" evidence="1">
    <location>
        <begin position="6"/>
        <end position="24"/>
    </location>
</feature>
<gene>
    <name evidence="2" type="ORF">DFH05DRAFT_1527035</name>
</gene>
<proteinExistence type="predicted"/>
<sequence length="148" mass="16922">MFFRTWPIYPYLILCLVFSIVYAAPLKTTGDRRLDSGALTTLSGELGGASHLETRDDDMYTGPPLIYHVWFTEAAARYSWLRLTAERAEVPEQTLQNIEIACKRDASQALREHGFHVSGNNAPISLVFLERRPQAAHVFHHELQRTFF</sequence>
<dbReference type="EMBL" id="JANVFU010000010">
    <property type="protein sequence ID" value="KAJ3742479.1"/>
    <property type="molecule type" value="Genomic_DNA"/>
</dbReference>
<keyword evidence="1" id="KW-0812">Transmembrane</keyword>
<comment type="caution">
    <text evidence="2">The sequence shown here is derived from an EMBL/GenBank/DDBJ whole genome shotgun (WGS) entry which is preliminary data.</text>
</comment>
<evidence type="ECO:0000256" key="1">
    <source>
        <dbReference type="SAM" id="Phobius"/>
    </source>
</evidence>
<evidence type="ECO:0000313" key="2">
    <source>
        <dbReference type="EMBL" id="KAJ3742479.1"/>
    </source>
</evidence>
<keyword evidence="1" id="KW-1133">Transmembrane helix</keyword>
<reference evidence="2 3" key="1">
    <citation type="journal article" date="2023" name="Proc. Natl. Acad. Sci. U.S.A.">
        <title>A global phylogenomic analysis of the shiitake genus Lentinula.</title>
        <authorList>
            <person name="Sierra-Patev S."/>
            <person name="Min B."/>
            <person name="Naranjo-Ortiz M."/>
            <person name="Looney B."/>
            <person name="Konkel Z."/>
            <person name="Slot J.C."/>
            <person name="Sakamoto Y."/>
            <person name="Steenwyk J.L."/>
            <person name="Rokas A."/>
            <person name="Carro J."/>
            <person name="Camarero S."/>
            <person name="Ferreira P."/>
            <person name="Molpeceres G."/>
            <person name="Ruiz-Duenas F.J."/>
            <person name="Serrano A."/>
            <person name="Henrissat B."/>
            <person name="Drula E."/>
            <person name="Hughes K.W."/>
            <person name="Mata J.L."/>
            <person name="Ishikawa N.K."/>
            <person name="Vargas-Isla R."/>
            <person name="Ushijima S."/>
            <person name="Smith C.A."/>
            <person name="Donoghue J."/>
            <person name="Ahrendt S."/>
            <person name="Andreopoulos W."/>
            <person name="He G."/>
            <person name="LaButti K."/>
            <person name="Lipzen A."/>
            <person name="Ng V."/>
            <person name="Riley R."/>
            <person name="Sandor L."/>
            <person name="Barry K."/>
            <person name="Martinez A.T."/>
            <person name="Xiao Y."/>
            <person name="Gibbons J.G."/>
            <person name="Terashima K."/>
            <person name="Grigoriev I.V."/>
            <person name="Hibbett D."/>
        </authorList>
    </citation>
    <scope>NUCLEOTIDE SEQUENCE [LARGE SCALE GENOMIC DNA]</scope>
    <source>
        <strain evidence="2 3">TFB7810</strain>
    </source>
</reference>
<dbReference type="AlphaFoldDB" id="A0A9W8NWV7"/>
<dbReference type="Proteomes" id="UP001142393">
    <property type="component" value="Unassembled WGS sequence"/>
</dbReference>
<keyword evidence="3" id="KW-1185">Reference proteome</keyword>
<protein>
    <submittedName>
        <fullName evidence="2">Uncharacterized protein</fullName>
    </submittedName>
</protein>
<organism evidence="2 3">
    <name type="scientific">Lentinula detonsa</name>
    <dbReference type="NCBI Taxonomy" id="2804962"/>
    <lineage>
        <taxon>Eukaryota</taxon>
        <taxon>Fungi</taxon>
        <taxon>Dikarya</taxon>
        <taxon>Basidiomycota</taxon>
        <taxon>Agaricomycotina</taxon>
        <taxon>Agaricomycetes</taxon>
        <taxon>Agaricomycetidae</taxon>
        <taxon>Agaricales</taxon>
        <taxon>Marasmiineae</taxon>
        <taxon>Omphalotaceae</taxon>
        <taxon>Lentinula</taxon>
    </lineage>
</organism>
<evidence type="ECO:0000313" key="3">
    <source>
        <dbReference type="Proteomes" id="UP001142393"/>
    </source>
</evidence>
<keyword evidence="1" id="KW-0472">Membrane</keyword>
<name>A0A9W8NWV7_9AGAR</name>
<accession>A0A9W8NWV7</accession>